<dbReference type="Pfam" id="PF19050">
    <property type="entry name" value="PhoD_2"/>
    <property type="match status" value="2"/>
</dbReference>
<dbReference type="PANTHER" id="PTHR46689:SF1">
    <property type="entry name" value="PHOD-LIKE PHOSPHATASE DOMAIN-CONTAINING PROTEIN"/>
    <property type="match status" value="1"/>
</dbReference>
<reference evidence="2" key="2">
    <citation type="submission" date="2021-01" db="EMBL/GenBank/DDBJ databases">
        <authorList>
            <person name="Schikora-Tamarit M.A."/>
        </authorList>
    </citation>
    <scope>NUCLEOTIDE SEQUENCE</scope>
    <source>
        <strain evidence="2">CBS6341</strain>
    </source>
</reference>
<reference evidence="2" key="1">
    <citation type="journal article" date="2021" name="Open Biol.">
        <title>Shared evolutionary footprints suggest mitochondrial oxidative damage underlies multiple complex I losses in fungi.</title>
        <authorList>
            <person name="Schikora-Tamarit M.A."/>
            <person name="Marcet-Houben M."/>
            <person name="Nosek J."/>
            <person name="Gabaldon T."/>
        </authorList>
    </citation>
    <scope>NUCLEOTIDE SEQUENCE</scope>
    <source>
        <strain evidence="2">CBS6341</strain>
    </source>
</reference>
<dbReference type="Proteomes" id="UP000769528">
    <property type="component" value="Unassembled WGS sequence"/>
</dbReference>
<dbReference type="InterPro" id="IPR018946">
    <property type="entry name" value="PhoD-like_MPP"/>
</dbReference>
<comment type="caution">
    <text evidence="2">The sequence shown here is derived from an EMBL/GenBank/DDBJ whole genome shotgun (WGS) entry which is preliminary data.</text>
</comment>
<feature type="domain" description="PhoD-like phosphatase" evidence="1">
    <location>
        <begin position="435"/>
        <end position="602"/>
    </location>
</feature>
<name>A0A9P8PX59_9ASCO</name>
<dbReference type="OrthoDB" id="2419400at2759"/>
<evidence type="ECO:0000313" key="3">
    <source>
        <dbReference type="Proteomes" id="UP000769528"/>
    </source>
</evidence>
<dbReference type="InterPro" id="IPR038607">
    <property type="entry name" value="PhoD-like_sf"/>
</dbReference>
<organism evidence="2 3">
    <name type="scientific">Wickerhamomyces mucosus</name>
    <dbReference type="NCBI Taxonomy" id="1378264"/>
    <lineage>
        <taxon>Eukaryota</taxon>
        <taxon>Fungi</taxon>
        <taxon>Dikarya</taxon>
        <taxon>Ascomycota</taxon>
        <taxon>Saccharomycotina</taxon>
        <taxon>Saccharomycetes</taxon>
        <taxon>Phaffomycetales</taxon>
        <taxon>Wickerhamomycetaceae</taxon>
        <taxon>Wickerhamomyces</taxon>
    </lineage>
</organism>
<dbReference type="PANTHER" id="PTHR46689">
    <property type="entry name" value="MEMBRANE PROTEIN, PUTATIVE-RELATED"/>
    <property type="match status" value="1"/>
</dbReference>
<dbReference type="GO" id="GO:0016020">
    <property type="term" value="C:membrane"/>
    <property type="evidence" value="ECO:0007669"/>
    <property type="project" value="TreeGrafter"/>
</dbReference>
<protein>
    <recommendedName>
        <fullName evidence="1">PhoD-like phosphatase domain-containing protein</fullName>
    </recommendedName>
</protein>
<sequence length="695" mass="80333">MSISLSDWIKDYNSLESIFEQLKFSTENIPERPPNEEPIVEGLDIKCGPVLRLIATLENGSKNYRGSILLVTRDSSTTVDPRISFLKGPIEPQTTNELNSGKFPVKRFYQIQGHSFWRFEIDIVLDDFEQKVRYSINDSQILTFEFHIPKYNQTMNVISYSCNGFSLSTKTEDYKGSLWFDVIRKHYKQNRYHVMIGGGDQIYCDGIKNSSKTFHDWLYEKNPLKKRSQKLTQEIEDSFNTAYLNQYLAWFGSGYWKGPNGSTLQSLFPIAMTSIPSINIYDDHDIIDGYGSYHDSTMGTEVFKGLGLTAYKYYMLFQHHLAIDEPEYLDDPSWILSNKPGPSISEKSHSIFTRLGYGVGFLGLDCRTERKLKEVVTEDTYKLVFKRLEREMTQDSTIKHLYVLLGVPIAYTRLVWLEWLLGSRIMYPLRLMSQKGIIAKGLVNEFDGDVEVLDDLNDHWCARHHKRERNKFVGRLQSFGAKHGVRITILSGDVHLAAIGRFRTKLHLRHLIDKEKYEKSNEIVKNEPERDPRLMLNIISSAIVNAPPPDAMASLLYRRSRLHHFDFATDEDMVPIFTKDVDGSKRQNKEFLNRRNWADLIHISNIKNFDTAIGDIKLPGPIQLGHPDDLQRRDERELSYKVTENSVISTIYVEKDHNNVNSETQGYEVVIPELIEKSILKHVGKKYLGKRDSLV</sequence>
<accession>A0A9P8PX59</accession>
<feature type="domain" description="PhoD-like phosphatase" evidence="1">
    <location>
        <begin position="131"/>
        <end position="418"/>
    </location>
</feature>
<dbReference type="AlphaFoldDB" id="A0A9P8PX59"/>
<dbReference type="CDD" id="cd07389">
    <property type="entry name" value="MPP_PhoD"/>
    <property type="match status" value="1"/>
</dbReference>
<gene>
    <name evidence="2" type="ORF">WICMUC_000686</name>
</gene>
<dbReference type="Gene3D" id="3.60.21.70">
    <property type="entry name" value="PhoD-like phosphatase"/>
    <property type="match status" value="1"/>
</dbReference>
<evidence type="ECO:0000259" key="1">
    <source>
        <dbReference type="Pfam" id="PF19050"/>
    </source>
</evidence>
<proteinExistence type="predicted"/>
<keyword evidence="3" id="KW-1185">Reference proteome</keyword>
<evidence type="ECO:0000313" key="2">
    <source>
        <dbReference type="EMBL" id="KAH3679943.1"/>
    </source>
</evidence>
<dbReference type="EMBL" id="JAEUBF010000206">
    <property type="protein sequence ID" value="KAH3679943.1"/>
    <property type="molecule type" value="Genomic_DNA"/>
</dbReference>
<dbReference type="InterPro" id="IPR043904">
    <property type="entry name" value="PhoD_2-like"/>
</dbReference>